<accession>A0A9D2E432</accession>
<protein>
    <submittedName>
        <fullName evidence="2">Uncharacterized protein</fullName>
    </submittedName>
</protein>
<evidence type="ECO:0000313" key="3">
    <source>
        <dbReference type="Proteomes" id="UP000824035"/>
    </source>
</evidence>
<dbReference type="EMBL" id="DXBV01000038">
    <property type="protein sequence ID" value="HIZ30436.1"/>
    <property type="molecule type" value="Genomic_DNA"/>
</dbReference>
<feature type="compositionally biased region" description="Basic and acidic residues" evidence="1">
    <location>
        <begin position="8"/>
        <end position="17"/>
    </location>
</feature>
<feature type="region of interest" description="Disordered" evidence="1">
    <location>
        <begin position="1"/>
        <end position="52"/>
    </location>
</feature>
<proteinExistence type="predicted"/>
<evidence type="ECO:0000313" key="2">
    <source>
        <dbReference type="EMBL" id="HIZ30436.1"/>
    </source>
</evidence>
<reference evidence="2" key="1">
    <citation type="journal article" date="2021" name="PeerJ">
        <title>Extensive microbial diversity within the chicken gut microbiome revealed by metagenomics and culture.</title>
        <authorList>
            <person name="Gilroy R."/>
            <person name="Ravi A."/>
            <person name="Getino M."/>
            <person name="Pursley I."/>
            <person name="Horton D.L."/>
            <person name="Alikhan N.F."/>
            <person name="Baker D."/>
            <person name="Gharbi K."/>
            <person name="Hall N."/>
            <person name="Watson M."/>
            <person name="Adriaenssens E.M."/>
            <person name="Foster-Nyarko E."/>
            <person name="Jarju S."/>
            <person name="Secka A."/>
            <person name="Antonio M."/>
            <person name="Oren A."/>
            <person name="Chaudhuri R.R."/>
            <person name="La Ragione R."/>
            <person name="Hildebrand F."/>
            <person name="Pallen M.J."/>
        </authorList>
    </citation>
    <scope>NUCLEOTIDE SEQUENCE</scope>
    <source>
        <strain evidence="2">ChiGjej4B4-18154</strain>
    </source>
</reference>
<organism evidence="2 3">
    <name type="scientific">Candidatus Allofournierella merdipullorum</name>
    <dbReference type="NCBI Taxonomy" id="2838595"/>
    <lineage>
        <taxon>Bacteria</taxon>
        <taxon>Bacillati</taxon>
        <taxon>Bacillota</taxon>
        <taxon>Clostridia</taxon>
        <taxon>Eubacteriales</taxon>
        <taxon>Oscillospiraceae</taxon>
        <taxon>Allofournierella</taxon>
    </lineage>
</organism>
<comment type="caution">
    <text evidence="2">The sequence shown here is derived from an EMBL/GenBank/DDBJ whole genome shotgun (WGS) entry which is preliminary data.</text>
</comment>
<dbReference type="RefSeq" id="WP_418718171.1">
    <property type="nucleotide sequence ID" value="NZ_DBFNWJ010000008.1"/>
</dbReference>
<dbReference type="Proteomes" id="UP000824035">
    <property type="component" value="Unassembled WGS sequence"/>
</dbReference>
<sequence>MKLPAFLRRGEKKEKRPLSAQLDNPYRPIYGRERRFEDLVQAKKPDPSEKKP</sequence>
<gene>
    <name evidence="2" type="ORF">H9813_04265</name>
</gene>
<reference evidence="2" key="2">
    <citation type="submission" date="2021-04" db="EMBL/GenBank/DDBJ databases">
        <authorList>
            <person name="Gilroy R."/>
        </authorList>
    </citation>
    <scope>NUCLEOTIDE SEQUENCE</scope>
    <source>
        <strain evidence="2">ChiGjej4B4-18154</strain>
    </source>
</reference>
<name>A0A9D2E432_9FIRM</name>
<dbReference type="AlphaFoldDB" id="A0A9D2E432"/>
<evidence type="ECO:0000256" key="1">
    <source>
        <dbReference type="SAM" id="MobiDB-lite"/>
    </source>
</evidence>
<feature type="compositionally biased region" description="Basic and acidic residues" evidence="1">
    <location>
        <begin position="30"/>
        <end position="52"/>
    </location>
</feature>